<dbReference type="PANTHER" id="PTHR48081:SF8">
    <property type="entry name" value="ALPHA_BETA HYDROLASE FOLD-3 DOMAIN-CONTAINING PROTEIN-RELATED"/>
    <property type="match status" value="1"/>
</dbReference>
<dbReference type="InterPro" id="IPR050300">
    <property type="entry name" value="GDXG_lipolytic_enzyme"/>
</dbReference>
<dbReference type="Pfam" id="PF07859">
    <property type="entry name" value="Abhydrolase_3"/>
    <property type="match status" value="1"/>
</dbReference>
<dbReference type="Proteomes" id="UP000789508">
    <property type="component" value="Unassembled WGS sequence"/>
</dbReference>
<dbReference type="SUPFAM" id="SSF53474">
    <property type="entry name" value="alpha/beta-Hydrolases"/>
    <property type="match status" value="1"/>
</dbReference>
<dbReference type="EMBL" id="CAJVPS010000440">
    <property type="protein sequence ID" value="CAG8486681.1"/>
    <property type="molecule type" value="Genomic_DNA"/>
</dbReference>
<evidence type="ECO:0000256" key="2">
    <source>
        <dbReference type="ARBA" id="ARBA00022801"/>
    </source>
</evidence>
<evidence type="ECO:0000259" key="4">
    <source>
        <dbReference type="Pfam" id="PF07859"/>
    </source>
</evidence>
<protein>
    <submittedName>
        <fullName evidence="5">5239_t:CDS:1</fullName>
    </submittedName>
</protein>
<sequence>MSREKSLDDDGLKAEWVSIKGDQFFNEGTRQRVVLYLHGGAFYLCNAASVMGITYRLAQFSTIDYRTAPKRNSHDTLAAYLNLLDLPTYSEYKPFKPNQIVFAGDSAGGGLTFATLLALRDAGLPIPVGVNVLARLNIQHAICN</sequence>
<feature type="domain" description="Alpha/beta hydrolase fold-3" evidence="4">
    <location>
        <begin position="34"/>
        <end position="130"/>
    </location>
</feature>
<comment type="similarity">
    <text evidence="1">Belongs to the 'GDXG' lipolytic enzyme family.</text>
</comment>
<dbReference type="InterPro" id="IPR029058">
    <property type="entry name" value="AB_hydrolase_fold"/>
</dbReference>
<dbReference type="InterPro" id="IPR013094">
    <property type="entry name" value="AB_hydrolase_3"/>
</dbReference>
<dbReference type="AlphaFoldDB" id="A0A9N8WLJ6"/>
<keyword evidence="2" id="KW-0378">Hydrolase</keyword>
<evidence type="ECO:0000256" key="3">
    <source>
        <dbReference type="PROSITE-ProRule" id="PRU10038"/>
    </source>
</evidence>
<name>A0A9N8WLJ6_9GLOM</name>
<organism evidence="5 6">
    <name type="scientific">Ambispora leptoticha</name>
    <dbReference type="NCBI Taxonomy" id="144679"/>
    <lineage>
        <taxon>Eukaryota</taxon>
        <taxon>Fungi</taxon>
        <taxon>Fungi incertae sedis</taxon>
        <taxon>Mucoromycota</taxon>
        <taxon>Glomeromycotina</taxon>
        <taxon>Glomeromycetes</taxon>
        <taxon>Archaeosporales</taxon>
        <taxon>Ambisporaceae</taxon>
        <taxon>Ambispora</taxon>
    </lineage>
</organism>
<dbReference type="GO" id="GO:0016787">
    <property type="term" value="F:hydrolase activity"/>
    <property type="evidence" value="ECO:0007669"/>
    <property type="project" value="UniProtKB-KW"/>
</dbReference>
<keyword evidence="6" id="KW-1185">Reference proteome</keyword>
<dbReference type="PANTHER" id="PTHR48081">
    <property type="entry name" value="AB HYDROLASE SUPERFAMILY PROTEIN C4A8.06C"/>
    <property type="match status" value="1"/>
</dbReference>
<feature type="active site" evidence="3">
    <location>
        <position position="106"/>
    </location>
</feature>
<accession>A0A9N8WLJ6</accession>
<reference evidence="5" key="1">
    <citation type="submission" date="2021-06" db="EMBL/GenBank/DDBJ databases">
        <authorList>
            <person name="Kallberg Y."/>
            <person name="Tangrot J."/>
            <person name="Rosling A."/>
        </authorList>
    </citation>
    <scope>NUCLEOTIDE SEQUENCE</scope>
    <source>
        <strain evidence="5">FL130A</strain>
    </source>
</reference>
<dbReference type="InterPro" id="IPR033140">
    <property type="entry name" value="Lipase_GDXG_put_SER_AS"/>
</dbReference>
<dbReference type="OrthoDB" id="408631at2759"/>
<gene>
    <name evidence="5" type="ORF">ALEPTO_LOCUS2768</name>
</gene>
<evidence type="ECO:0000313" key="5">
    <source>
        <dbReference type="EMBL" id="CAG8486681.1"/>
    </source>
</evidence>
<evidence type="ECO:0000256" key="1">
    <source>
        <dbReference type="ARBA" id="ARBA00010515"/>
    </source>
</evidence>
<comment type="caution">
    <text evidence="5">The sequence shown here is derived from an EMBL/GenBank/DDBJ whole genome shotgun (WGS) entry which is preliminary data.</text>
</comment>
<dbReference type="Gene3D" id="3.40.50.1820">
    <property type="entry name" value="alpha/beta hydrolase"/>
    <property type="match status" value="1"/>
</dbReference>
<proteinExistence type="inferred from homology"/>
<evidence type="ECO:0000313" key="6">
    <source>
        <dbReference type="Proteomes" id="UP000789508"/>
    </source>
</evidence>
<dbReference type="PROSITE" id="PS01174">
    <property type="entry name" value="LIPASE_GDXG_SER"/>
    <property type="match status" value="1"/>
</dbReference>